<comment type="caution">
    <text evidence="2">The sequence shown here is derived from an EMBL/GenBank/DDBJ whole genome shotgun (WGS) entry which is preliminary data.</text>
</comment>
<evidence type="ECO:0000313" key="2">
    <source>
        <dbReference type="EMBL" id="TDB01970.1"/>
    </source>
</evidence>
<sequence>MHQPSHILVEPVFDDEWTHVAERAFFTTDATSEDQLTQSARACCHLLYETGLDRLVGNRLLWLDLGGEWLAYPELWPAQPDRLRIILPAEPSKRPGTRTIQRLRSEGYRLGMHLAEDESPDPELLDAVDLLLVDGRWSLVPEAYLSWRQSGGRVAACGIDSLSELNASREASCDLFSGRCLEQPVTHAPVHPGRHGNPNIKLRLFSELYRVDVSLESIERYIIQYPYLHASIIKLAHSSYFQPPSQPLGLRQAIMVIGLRELRVLVATLLLAYDTPRLVFTLRQALVRGFMCRALARPFASLEAEHAFSTGFFSLMDRLLQIDQQTLLMEIPLHDDIVRALRERRGEQGALLTLVEEYETLQADAEAHADQLAMDQLRGAYLEAVAQTQALMALR</sequence>
<accession>A0ABY2D5L1</accession>
<dbReference type="InterPro" id="IPR013976">
    <property type="entry name" value="HDOD"/>
</dbReference>
<feature type="domain" description="HDOD" evidence="1">
    <location>
        <begin position="194"/>
        <end position="391"/>
    </location>
</feature>
<organism evidence="2 3">
    <name type="scientific">Halomonas marinisediminis</name>
    <dbReference type="NCBI Taxonomy" id="2546095"/>
    <lineage>
        <taxon>Bacteria</taxon>
        <taxon>Pseudomonadati</taxon>
        <taxon>Pseudomonadota</taxon>
        <taxon>Gammaproteobacteria</taxon>
        <taxon>Oceanospirillales</taxon>
        <taxon>Halomonadaceae</taxon>
        <taxon>Halomonas</taxon>
    </lineage>
</organism>
<evidence type="ECO:0000313" key="3">
    <source>
        <dbReference type="Proteomes" id="UP000294823"/>
    </source>
</evidence>
<dbReference type="Proteomes" id="UP000294823">
    <property type="component" value="Unassembled WGS sequence"/>
</dbReference>
<dbReference type="EMBL" id="SLTR01000014">
    <property type="protein sequence ID" value="TDB01970.1"/>
    <property type="molecule type" value="Genomic_DNA"/>
</dbReference>
<protein>
    <submittedName>
        <fullName evidence="2">HDOD domain-containing protein</fullName>
    </submittedName>
</protein>
<reference evidence="2 3" key="1">
    <citation type="submission" date="2019-03" db="EMBL/GenBank/DDBJ databases">
        <title>Halomonas marinisediminis sp. nov., a moderately halophilic bacterium isolated from the Bohai Gulf.</title>
        <authorList>
            <person name="Ji X."/>
        </authorList>
    </citation>
    <scope>NUCLEOTIDE SEQUENCE [LARGE SCALE GENOMIC DNA]</scope>
    <source>
        <strain evidence="2 3">204</strain>
    </source>
</reference>
<dbReference type="PROSITE" id="PS51833">
    <property type="entry name" value="HDOD"/>
    <property type="match status" value="1"/>
</dbReference>
<gene>
    <name evidence="2" type="ORF">E0702_11205</name>
</gene>
<dbReference type="RefSeq" id="WP_132043861.1">
    <property type="nucleotide sequence ID" value="NZ_SLTR01000014.1"/>
</dbReference>
<dbReference type="Gene3D" id="1.10.3210.10">
    <property type="entry name" value="Hypothetical protein af1432"/>
    <property type="match status" value="1"/>
</dbReference>
<dbReference type="InterPro" id="IPR052340">
    <property type="entry name" value="RNase_Y/CdgJ"/>
</dbReference>
<dbReference type="Pfam" id="PF08668">
    <property type="entry name" value="HDOD"/>
    <property type="match status" value="1"/>
</dbReference>
<name>A0ABY2D5L1_9GAMM</name>
<evidence type="ECO:0000259" key="1">
    <source>
        <dbReference type="PROSITE" id="PS51833"/>
    </source>
</evidence>
<keyword evidence="3" id="KW-1185">Reference proteome</keyword>
<proteinExistence type="predicted"/>
<dbReference type="SUPFAM" id="SSF109604">
    <property type="entry name" value="HD-domain/PDEase-like"/>
    <property type="match status" value="1"/>
</dbReference>
<dbReference type="PANTHER" id="PTHR33525:SF4">
    <property type="entry name" value="CYCLIC DI-GMP PHOSPHODIESTERASE CDGJ"/>
    <property type="match status" value="1"/>
</dbReference>
<dbReference type="PANTHER" id="PTHR33525">
    <property type="match status" value="1"/>
</dbReference>